<comment type="caution">
    <text evidence="2">The sequence shown here is derived from an EMBL/GenBank/DDBJ whole genome shotgun (WGS) entry which is preliminary data.</text>
</comment>
<evidence type="ECO:0000313" key="2">
    <source>
        <dbReference type="EMBL" id="MDI3384887.1"/>
    </source>
</evidence>
<proteinExistence type="predicted"/>
<sequence length="85" mass="8459">MTQAMSRIPGTPMTMTKDPQQPTASPAPASPAPVSPTPASSVGAPATSTPIYDALVREWYEEGRNSGAQRGGGAESGAGTDSAAA</sequence>
<feature type="compositionally biased region" description="Low complexity" evidence="1">
    <location>
        <begin position="37"/>
        <end position="47"/>
    </location>
</feature>
<accession>A0ABT6RKE0</accession>
<protein>
    <submittedName>
        <fullName evidence="2">Uncharacterized protein</fullName>
    </submittedName>
</protein>
<keyword evidence="3" id="KW-1185">Reference proteome</keyword>
<name>A0ABT6RKE0_9ACTN</name>
<gene>
    <name evidence="2" type="ORF">QIS99_01450</name>
</gene>
<dbReference type="Proteomes" id="UP001224661">
    <property type="component" value="Unassembled WGS sequence"/>
</dbReference>
<evidence type="ECO:0000256" key="1">
    <source>
        <dbReference type="SAM" id="MobiDB-lite"/>
    </source>
</evidence>
<organism evidence="2 3">
    <name type="scientific">Streptomyces solicavernae</name>
    <dbReference type="NCBI Taxonomy" id="3043614"/>
    <lineage>
        <taxon>Bacteria</taxon>
        <taxon>Bacillati</taxon>
        <taxon>Actinomycetota</taxon>
        <taxon>Actinomycetes</taxon>
        <taxon>Kitasatosporales</taxon>
        <taxon>Streptomycetaceae</taxon>
        <taxon>Streptomyces</taxon>
    </lineage>
</organism>
<dbReference type="RefSeq" id="WP_282509499.1">
    <property type="nucleotide sequence ID" value="NZ_JASCIR010000001.1"/>
</dbReference>
<feature type="region of interest" description="Disordered" evidence="1">
    <location>
        <begin position="63"/>
        <end position="85"/>
    </location>
</feature>
<reference evidence="2 3" key="1">
    <citation type="submission" date="2023-05" db="EMBL/GenBank/DDBJ databases">
        <title>Draft genome sequence of Streptomyces sp. B-S-A8 isolated from a cave soil in Thailand.</title>
        <authorList>
            <person name="Chamroensaksri N."/>
            <person name="Muangham S."/>
        </authorList>
    </citation>
    <scope>NUCLEOTIDE SEQUENCE [LARGE SCALE GENOMIC DNA]</scope>
    <source>
        <strain evidence="2 3">B-S-A8</strain>
    </source>
</reference>
<feature type="region of interest" description="Disordered" evidence="1">
    <location>
        <begin position="1"/>
        <end position="47"/>
    </location>
</feature>
<dbReference type="EMBL" id="JASCIR010000001">
    <property type="protein sequence ID" value="MDI3384887.1"/>
    <property type="molecule type" value="Genomic_DNA"/>
</dbReference>
<evidence type="ECO:0000313" key="3">
    <source>
        <dbReference type="Proteomes" id="UP001224661"/>
    </source>
</evidence>